<dbReference type="GO" id="GO:0051082">
    <property type="term" value="F:unfolded protein binding"/>
    <property type="evidence" value="ECO:0007669"/>
    <property type="project" value="TreeGrafter"/>
</dbReference>
<dbReference type="Pfam" id="PF00011">
    <property type="entry name" value="HSP20"/>
    <property type="match status" value="1"/>
</dbReference>
<dbReference type="Proteomes" id="UP000053660">
    <property type="component" value="Unassembled WGS sequence"/>
</dbReference>
<keyword evidence="5" id="KW-1185">Reference proteome</keyword>
<proteinExistence type="inferred from homology"/>
<comment type="similarity">
    <text evidence="1 2">Belongs to the small heat shock protein (HSP20) family.</text>
</comment>
<feature type="domain" description="SHSP" evidence="3">
    <location>
        <begin position="35"/>
        <end position="142"/>
    </location>
</feature>
<dbReference type="PANTHER" id="PTHR45640">
    <property type="entry name" value="HEAT SHOCK PROTEIN HSP-12.2-RELATED"/>
    <property type="match status" value="1"/>
</dbReference>
<dbReference type="GO" id="GO:0005737">
    <property type="term" value="C:cytoplasm"/>
    <property type="evidence" value="ECO:0007669"/>
    <property type="project" value="TreeGrafter"/>
</dbReference>
<dbReference type="SUPFAM" id="SSF49764">
    <property type="entry name" value="HSP20-like chaperones"/>
    <property type="match status" value="1"/>
</dbReference>
<evidence type="ECO:0000313" key="5">
    <source>
        <dbReference type="Proteomes" id="UP000053660"/>
    </source>
</evidence>
<organism evidence="4 5">
    <name type="scientific">Oesophagostomum dentatum</name>
    <name type="common">Nodular worm</name>
    <dbReference type="NCBI Taxonomy" id="61180"/>
    <lineage>
        <taxon>Eukaryota</taxon>
        <taxon>Metazoa</taxon>
        <taxon>Ecdysozoa</taxon>
        <taxon>Nematoda</taxon>
        <taxon>Chromadorea</taxon>
        <taxon>Rhabditida</taxon>
        <taxon>Rhabditina</taxon>
        <taxon>Rhabditomorpha</taxon>
        <taxon>Strongyloidea</taxon>
        <taxon>Strongylidae</taxon>
        <taxon>Oesophagostomum</taxon>
    </lineage>
</organism>
<accession>A0A0B1T9M2</accession>
<dbReference type="InterPro" id="IPR001436">
    <property type="entry name" value="Alpha-crystallin/sHSP_animal"/>
</dbReference>
<dbReference type="PANTHER" id="PTHR45640:SF32">
    <property type="entry name" value="STRESS-INDUCED PROTEIN 1"/>
    <property type="match status" value="1"/>
</dbReference>
<dbReference type="InterPro" id="IPR002068">
    <property type="entry name" value="A-crystallin/Hsp20_dom"/>
</dbReference>
<dbReference type="GO" id="GO:0009408">
    <property type="term" value="P:response to heat"/>
    <property type="evidence" value="ECO:0007669"/>
    <property type="project" value="TreeGrafter"/>
</dbReference>
<dbReference type="GO" id="GO:0005634">
    <property type="term" value="C:nucleus"/>
    <property type="evidence" value="ECO:0007669"/>
    <property type="project" value="TreeGrafter"/>
</dbReference>
<evidence type="ECO:0000256" key="1">
    <source>
        <dbReference type="PROSITE-ProRule" id="PRU00285"/>
    </source>
</evidence>
<reference evidence="4 5" key="1">
    <citation type="submission" date="2014-03" db="EMBL/GenBank/DDBJ databases">
        <title>Draft genome of the hookworm Oesophagostomum dentatum.</title>
        <authorList>
            <person name="Mitreva M."/>
        </authorList>
    </citation>
    <scope>NUCLEOTIDE SEQUENCE [LARGE SCALE GENOMIC DNA]</scope>
    <source>
        <strain evidence="4 5">OD-Hann</strain>
    </source>
</reference>
<evidence type="ECO:0000256" key="2">
    <source>
        <dbReference type="RuleBase" id="RU003616"/>
    </source>
</evidence>
<dbReference type="PRINTS" id="PR00299">
    <property type="entry name" value="ACRYSTALLIN"/>
</dbReference>
<dbReference type="PROSITE" id="PS01031">
    <property type="entry name" value="SHSP"/>
    <property type="match status" value="1"/>
</dbReference>
<evidence type="ECO:0000313" key="4">
    <source>
        <dbReference type="EMBL" id="KHJ93944.1"/>
    </source>
</evidence>
<name>A0A0B1T9M2_OESDE</name>
<dbReference type="EMBL" id="KN550538">
    <property type="protein sequence ID" value="KHJ93944.1"/>
    <property type="molecule type" value="Genomic_DNA"/>
</dbReference>
<dbReference type="AlphaFoldDB" id="A0A0B1T9M2"/>
<dbReference type="GO" id="GO:0042026">
    <property type="term" value="P:protein refolding"/>
    <property type="evidence" value="ECO:0007669"/>
    <property type="project" value="TreeGrafter"/>
</dbReference>
<dbReference type="CDD" id="cd06526">
    <property type="entry name" value="metazoan_ACD"/>
    <property type="match status" value="1"/>
</dbReference>
<protein>
    <submittedName>
        <fullName evidence="4">Hsp20/alpha crystallin family protein</fullName>
    </submittedName>
</protein>
<gene>
    <name evidence="4" type="ORF">OESDEN_06130</name>
</gene>
<sequence length="152" mass="17113">MAVCIFPTSVFPMCDNLFDEHDTMEKVLRLLRALSAKKDRGTSDQVTEDESKLSLTLDVSQFKPEELKVNLEGRTLIVEGKQETEDEQSYSMRSFVRHWVLPDNVDIEQIHSSLTSEGSLVIEAPKIVKPVKTARSIPILKAPEEKEPAKSA</sequence>
<evidence type="ECO:0000259" key="3">
    <source>
        <dbReference type="PROSITE" id="PS01031"/>
    </source>
</evidence>
<dbReference type="GO" id="GO:0036498">
    <property type="term" value="P:IRE1-mediated unfolded protein response"/>
    <property type="evidence" value="ECO:0007669"/>
    <property type="project" value="TreeGrafter"/>
</dbReference>
<dbReference type="InterPro" id="IPR008978">
    <property type="entry name" value="HSP20-like_chaperone"/>
</dbReference>
<dbReference type="OrthoDB" id="1431247at2759"/>
<dbReference type="Gene3D" id="2.60.40.790">
    <property type="match status" value="1"/>
</dbReference>